<reference evidence="16 17" key="1">
    <citation type="submission" date="2021-04" db="EMBL/GenBank/DDBJ databases">
        <authorList>
            <person name="De Guttry C."/>
            <person name="Zahm M."/>
            <person name="Klopp C."/>
            <person name="Cabau C."/>
            <person name="Louis A."/>
            <person name="Berthelot C."/>
            <person name="Parey E."/>
            <person name="Roest Crollius H."/>
            <person name="Montfort J."/>
            <person name="Robinson-Rechavi M."/>
            <person name="Bucao C."/>
            <person name="Bouchez O."/>
            <person name="Gislard M."/>
            <person name="Lluch J."/>
            <person name="Milhes M."/>
            <person name="Lampietro C."/>
            <person name="Lopez Roques C."/>
            <person name="Donnadieu C."/>
            <person name="Braasch I."/>
            <person name="Desvignes T."/>
            <person name="Postlethwait J."/>
            <person name="Bobe J."/>
            <person name="Wedekind C."/>
            <person name="Guiguen Y."/>
        </authorList>
    </citation>
    <scope>NUCLEOTIDE SEQUENCE [LARGE SCALE GENOMIC DNA]</scope>
    <source>
        <strain evidence="16">Cs_M1</strain>
        <tissue evidence="16">Blood</tissue>
    </source>
</reference>
<keyword evidence="9" id="KW-0539">Nucleus</keyword>
<feature type="compositionally biased region" description="Gly residues" evidence="12">
    <location>
        <begin position="758"/>
        <end position="771"/>
    </location>
</feature>
<dbReference type="InterPro" id="IPR050079">
    <property type="entry name" value="DEAD_box_RNA_helicase"/>
</dbReference>
<dbReference type="InterPro" id="IPR000629">
    <property type="entry name" value="RNA-helicase_DEAD-box_CS"/>
</dbReference>
<evidence type="ECO:0000256" key="7">
    <source>
        <dbReference type="ARBA" id="ARBA00022840"/>
    </source>
</evidence>
<keyword evidence="5" id="KW-0378">Hydrolase</keyword>
<feature type="domain" description="Helicase ATP-binding" evidence="13">
    <location>
        <begin position="108"/>
        <end position="280"/>
    </location>
</feature>
<protein>
    <recommendedName>
        <fullName evidence="3">RNA helicase</fullName>
        <ecNumber evidence="3">3.6.4.13</ecNumber>
    </recommendedName>
</protein>
<dbReference type="GO" id="GO:0005829">
    <property type="term" value="C:cytosol"/>
    <property type="evidence" value="ECO:0007669"/>
    <property type="project" value="TreeGrafter"/>
</dbReference>
<feature type="region of interest" description="Disordered" evidence="12">
    <location>
        <begin position="937"/>
        <end position="967"/>
    </location>
</feature>
<comment type="subcellular location">
    <subcellularLocation>
        <location evidence="1">Nucleus</location>
        <location evidence="1">Nucleolus</location>
    </subcellularLocation>
</comment>
<dbReference type="Proteomes" id="UP001356427">
    <property type="component" value="Unassembled WGS sequence"/>
</dbReference>
<dbReference type="GO" id="GO:0005524">
    <property type="term" value="F:ATP binding"/>
    <property type="evidence" value="ECO:0007669"/>
    <property type="project" value="UniProtKB-KW"/>
</dbReference>
<sequence>MAQRKKKLTKKKRHIGHRVPDESDGGDFEVAAKIMDDDSPGGKLPRFPGASSECLSDVEPDTRELVRAQNKKKKKSGGFQSMGLSYPVFKGVMKKGYKVPTPIQRKTIPVILDGKDMVAMARTGSGKTAAFLVPMFEKLKAPQAQTGARALILTPTRELALQTMKFTKELGKFTGLKTALILGGDRMDDQFAALHENPDIIIGTPGRLMHVVMEMNLKLQSVEYVVFDEADRLFEMGFADQLQEIIRRLPDNRQTLLFSATLPKLLVEFARAGLTEPVLIRLDVDSKLSELLKLSFFHLRMDDKPALLLHLLRNVAKPQEQTVVFVATKHHVEYLKELLSSEGVECAYIYSALDQTARKINIGKFVHRKAMVLIVTDVAARGIDIPLLDNVINYNFPSKAKLFLHRVGRVARAGRGGAAYSLVCTDEIPFVYDLHLFLGRPLQLATPDHRQESDGVFGRVPQSILDDEESQLITAHENSHDLQNLRRIADNAYKQYIKSRPMPSPESFKRVKNTELPSLAVHPLLGSGLEKMELERLQMVDCIKGYKARATIFEINSSSKTNASVVMRAKRSRDTRLVDNFTQKRVVLAAEGRYHVPVTALPSTHHTADQEDSEEEDLQGVFSEVVGGKRRKPQDDGEAERPDSKKTKQTGRDEENYIPYRPKDFNSERGLSLGAEGTTFEQQASTAVLDLMGDEGDRLNQHKHMMKWDRKRKRFVKETGKEADQKKKKRTESGQMINNKNKKNFYEEWKKKYKVDDGGGGDSDGETGGGGRGRRGGGRGRPGRGRGGPSRGPNSQPLGPPGQQRGGSGGSRGPRSELKSRDQILKQRKKTEKQRFLQSGGLKKLRGKGKQRLNDQKKSGFGRGVHKKGKMKKRLPGWYAGPDLLRGAEGARRGDGRRGEGAETAWVRAETQDMFWKCVVDRGQTGRDPPEEAHCPIGGGAINQHPWPRPWPTTSNTQRIRSRESLSQAEMLRSVTW</sequence>
<dbReference type="Gene3D" id="3.40.50.300">
    <property type="entry name" value="P-loop containing nucleotide triphosphate hydrolases"/>
    <property type="match status" value="2"/>
</dbReference>
<keyword evidence="8" id="KW-0694">RNA-binding</keyword>
<accession>A0AAN8LUY4</accession>
<feature type="compositionally biased region" description="Basic and acidic residues" evidence="12">
    <location>
        <begin position="633"/>
        <end position="667"/>
    </location>
</feature>
<feature type="compositionally biased region" description="Basic and acidic residues" evidence="12">
    <location>
        <begin position="814"/>
        <end position="825"/>
    </location>
</feature>
<dbReference type="EMBL" id="JAGTTL010000011">
    <property type="protein sequence ID" value="KAK6315992.1"/>
    <property type="molecule type" value="Genomic_DNA"/>
</dbReference>
<feature type="compositionally biased region" description="Basic residues" evidence="12">
    <location>
        <begin position="1"/>
        <end position="17"/>
    </location>
</feature>
<keyword evidence="17" id="KW-1185">Reference proteome</keyword>
<feature type="region of interest" description="Disordered" evidence="12">
    <location>
        <begin position="709"/>
        <end position="740"/>
    </location>
</feature>
<feature type="domain" description="DEAD-box RNA helicase Q" evidence="15">
    <location>
        <begin position="77"/>
        <end position="105"/>
    </location>
</feature>
<evidence type="ECO:0000256" key="2">
    <source>
        <dbReference type="ARBA" id="ARBA00010379"/>
    </source>
</evidence>
<evidence type="ECO:0000256" key="9">
    <source>
        <dbReference type="ARBA" id="ARBA00023242"/>
    </source>
</evidence>
<dbReference type="CDD" id="cd18787">
    <property type="entry name" value="SF2_C_DEAD"/>
    <property type="match status" value="1"/>
</dbReference>
<name>A0AAN8LUY4_9TELE</name>
<dbReference type="InterPro" id="IPR027417">
    <property type="entry name" value="P-loop_NTPase"/>
</dbReference>
<dbReference type="Pfam" id="PF00270">
    <property type="entry name" value="DEAD"/>
    <property type="match status" value="1"/>
</dbReference>
<feature type="domain" description="Helicase C-terminal" evidence="14">
    <location>
        <begin position="307"/>
        <end position="454"/>
    </location>
</feature>
<dbReference type="SUPFAM" id="SSF52540">
    <property type="entry name" value="P-loop containing nucleoside triphosphate hydrolases"/>
    <property type="match status" value="2"/>
</dbReference>
<evidence type="ECO:0000256" key="1">
    <source>
        <dbReference type="ARBA" id="ARBA00004604"/>
    </source>
</evidence>
<gene>
    <name evidence="16" type="ORF">J4Q44_G00135160</name>
</gene>
<dbReference type="PROSITE" id="PS51192">
    <property type="entry name" value="HELICASE_ATP_BIND_1"/>
    <property type="match status" value="1"/>
</dbReference>
<evidence type="ECO:0000256" key="12">
    <source>
        <dbReference type="SAM" id="MobiDB-lite"/>
    </source>
</evidence>
<organism evidence="16 17">
    <name type="scientific">Coregonus suidteri</name>
    <dbReference type="NCBI Taxonomy" id="861788"/>
    <lineage>
        <taxon>Eukaryota</taxon>
        <taxon>Metazoa</taxon>
        <taxon>Chordata</taxon>
        <taxon>Craniata</taxon>
        <taxon>Vertebrata</taxon>
        <taxon>Euteleostomi</taxon>
        <taxon>Actinopterygii</taxon>
        <taxon>Neopterygii</taxon>
        <taxon>Teleostei</taxon>
        <taxon>Protacanthopterygii</taxon>
        <taxon>Salmoniformes</taxon>
        <taxon>Salmonidae</taxon>
        <taxon>Coregoninae</taxon>
        <taxon>Coregonus</taxon>
    </lineage>
</organism>
<evidence type="ECO:0000313" key="16">
    <source>
        <dbReference type="EMBL" id="KAK6315992.1"/>
    </source>
</evidence>
<evidence type="ECO:0000256" key="11">
    <source>
        <dbReference type="PROSITE-ProRule" id="PRU00552"/>
    </source>
</evidence>
<dbReference type="PROSITE" id="PS51194">
    <property type="entry name" value="HELICASE_CTER"/>
    <property type="match status" value="1"/>
</dbReference>
<feature type="region of interest" description="Disordered" evidence="12">
    <location>
        <begin position="1"/>
        <end position="62"/>
    </location>
</feature>
<feature type="region of interest" description="Disordered" evidence="12">
    <location>
        <begin position="753"/>
        <end position="878"/>
    </location>
</feature>
<evidence type="ECO:0000256" key="4">
    <source>
        <dbReference type="ARBA" id="ARBA00022741"/>
    </source>
</evidence>
<proteinExistence type="inferred from homology"/>
<feature type="region of interest" description="Disordered" evidence="12">
    <location>
        <begin position="599"/>
        <end position="671"/>
    </location>
</feature>
<dbReference type="SMART" id="SM00490">
    <property type="entry name" value="HELICc"/>
    <property type="match status" value="1"/>
</dbReference>
<evidence type="ECO:0000256" key="3">
    <source>
        <dbReference type="ARBA" id="ARBA00012552"/>
    </source>
</evidence>
<feature type="compositionally biased region" description="Basic residues" evidence="12">
    <location>
        <begin position="864"/>
        <end position="875"/>
    </location>
</feature>
<dbReference type="PANTHER" id="PTHR47959">
    <property type="entry name" value="ATP-DEPENDENT RNA HELICASE RHLE-RELATED"/>
    <property type="match status" value="1"/>
</dbReference>
<dbReference type="AlphaFoldDB" id="A0AAN8LUY4"/>
<dbReference type="GO" id="GO:0005730">
    <property type="term" value="C:nucleolus"/>
    <property type="evidence" value="ECO:0007669"/>
    <property type="project" value="UniProtKB-SubCell"/>
</dbReference>
<dbReference type="InterPro" id="IPR011545">
    <property type="entry name" value="DEAD/DEAH_box_helicase_dom"/>
</dbReference>
<feature type="short sequence motif" description="Q motif" evidence="11">
    <location>
        <begin position="77"/>
        <end position="105"/>
    </location>
</feature>
<dbReference type="GO" id="GO:0003723">
    <property type="term" value="F:RNA binding"/>
    <property type="evidence" value="ECO:0007669"/>
    <property type="project" value="UniProtKB-KW"/>
</dbReference>
<dbReference type="InterPro" id="IPR001650">
    <property type="entry name" value="Helicase_C-like"/>
</dbReference>
<evidence type="ECO:0000259" key="14">
    <source>
        <dbReference type="PROSITE" id="PS51194"/>
    </source>
</evidence>
<dbReference type="EC" id="3.6.4.13" evidence="3"/>
<dbReference type="PANTHER" id="PTHR47959:SF8">
    <property type="entry name" value="RNA HELICASE"/>
    <property type="match status" value="1"/>
</dbReference>
<dbReference type="Pfam" id="PF08147">
    <property type="entry name" value="DBP10CT"/>
    <property type="match status" value="1"/>
</dbReference>
<evidence type="ECO:0000256" key="8">
    <source>
        <dbReference type="ARBA" id="ARBA00022884"/>
    </source>
</evidence>
<evidence type="ECO:0000256" key="6">
    <source>
        <dbReference type="ARBA" id="ARBA00022806"/>
    </source>
</evidence>
<keyword evidence="4" id="KW-0547">Nucleotide-binding</keyword>
<dbReference type="PROSITE" id="PS51195">
    <property type="entry name" value="Q_MOTIF"/>
    <property type="match status" value="1"/>
</dbReference>
<feature type="compositionally biased region" description="Basic residues" evidence="12">
    <location>
        <begin position="772"/>
        <end position="784"/>
    </location>
</feature>
<dbReference type="InterPro" id="IPR033517">
    <property type="entry name" value="DDX54/DBP10_DEAD-box_helicase"/>
</dbReference>
<dbReference type="GO" id="GO:0016787">
    <property type="term" value="F:hydrolase activity"/>
    <property type="evidence" value="ECO:0007669"/>
    <property type="project" value="UniProtKB-KW"/>
</dbReference>
<dbReference type="GO" id="GO:0003724">
    <property type="term" value="F:RNA helicase activity"/>
    <property type="evidence" value="ECO:0007669"/>
    <property type="project" value="UniProtKB-EC"/>
</dbReference>
<comment type="caution">
    <text evidence="16">The sequence shown here is derived from an EMBL/GenBank/DDBJ whole genome shotgun (WGS) entry which is preliminary data.</text>
</comment>
<evidence type="ECO:0000313" key="17">
    <source>
        <dbReference type="Proteomes" id="UP001356427"/>
    </source>
</evidence>
<feature type="compositionally biased region" description="Low complexity" evidence="12">
    <location>
        <begin position="791"/>
        <end position="803"/>
    </location>
</feature>
<evidence type="ECO:0000259" key="15">
    <source>
        <dbReference type="PROSITE" id="PS51195"/>
    </source>
</evidence>
<dbReference type="Pfam" id="PF00271">
    <property type="entry name" value="Helicase_C"/>
    <property type="match status" value="1"/>
</dbReference>
<comment type="similarity">
    <text evidence="2">Belongs to the DEAD box helicase family. DDX54/DBP10 subfamily.</text>
</comment>
<evidence type="ECO:0000256" key="5">
    <source>
        <dbReference type="ARBA" id="ARBA00022801"/>
    </source>
</evidence>
<comment type="catalytic activity">
    <reaction evidence="10">
        <text>ATP + H2O = ADP + phosphate + H(+)</text>
        <dbReference type="Rhea" id="RHEA:13065"/>
        <dbReference type="ChEBI" id="CHEBI:15377"/>
        <dbReference type="ChEBI" id="CHEBI:15378"/>
        <dbReference type="ChEBI" id="CHEBI:30616"/>
        <dbReference type="ChEBI" id="CHEBI:43474"/>
        <dbReference type="ChEBI" id="CHEBI:456216"/>
        <dbReference type="EC" id="3.6.4.13"/>
    </reaction>
</comment>
<feature type="compositionally biased region" description="Basic and acidic residues" evidence="12">
    <location>
        <begin position="716"/>
        <end position="725"/>
    </location>
</feature>
<evidence type="ECO:0000256" key="10">
    <source>
        <dbReference type="ARBA" id="ARBA00047984"/>
    </source>
</evidence>
<dbReference type="CDD" id="cd17959">
    <property type="entry name" value="DEADc_DDX54"/>
    <property type="match status" value="1"/>
</dbReference>
<dbReference type="SMART" id="SM01123">
    <property type="entry name" value="DBP10CT"/>
    <property type="match status" value="1"/>
</dbReference>
<keyword evidence="7" id="KW-0067">ATP-binding</keyword>
<evidence type="ECO:0000259" key="13">
    <source>
        <dbReference type="PROSITE" id="PS51192"/>
    </source>
</evidence>
<dbReference type="SMART" id="SM00487">
    <property type="entry name" value="DEXDc"/>
    <property type="match status" value="1"/>
</dbReference>
<dbReference type="InterPro" id="IPR014001">
    <property type="entry name" value="Helicase_ATP-bd"/>
</dbReference>
<keyword evidence="6" id="KW-0347">Helicase</keyword>
<dbReference type="FunFam" id="3.40.50.300:FF:000865">
    <property type="entry name" value="ATP-dependent RNA helicase DDX54"/>
    <property type="match status" value="1"/>
</dbReference>
<dbReference type="PROSITE" id="PS00039">
    <property type="entry name" value="DEAD_ATP_HELICASE"/>
    <property type="match status" value="1"/>
</dbReference>
<dbReference type="InterPro" id="IPR014014">
    <property type="entry name" value="RNA_helicase_DEAD_Q_motif"/>
</dbReference>
<dbReference type="InterPro" id="IPR012541">
    <property type="entry name" value="DBP10_C"/>
</dbReference>